<proteinExistence type="predicted"/>
<dbReference type="HOGENOM" id="CLU_052626_1_0_11"/>
<evidence type="ECO:0000313" key="2">
    <source>
        <dbReference type="Proteomes" id="UP000011723"/>
    </source>
</evidence>
<keyword evidence="2" id="KW-1185">Reference proteome</keyword>
<sequence length="315" mass="35430">MVELRKVRISEVDLLERLHSGEFIKLTDEISMNAERFAALPTWDKATARAAAVALTVDRAVISGRAAARLQEIEILGTDPLVDLQLLDGKKPVAKRFWPEGVIYRSTYLPATQLTEEHGMRTTRILRTVADIARFHGVLDGVVALDSVRRRWSGLTLEQLETGLLGKFSYRGISRVREALHLSIPNSGSVPETLARFLLLQAGLSEIRSIRPQARIYYGPYGQYFEVDLLINGWLIIEIDGEVKYDDETYGKVAEIIKDERDREKILQNLGYVVIRVGYRHMHSRADGSCEFLDLVSAKLKSSPDRLPVRESAAG</sequence>
<accession>M1P8U5</accession>
<gene>
    <name evidence="1" type="ORF">A605_10455</name>
</gene>
<evidence type="ECO:0000313" key="1">
    <source>
        <dbReference type="EMBL" id="AGF73091.1"/>
    </source>
</evidence>
<evidence type="ECO:0008006" key="3">
    <source>
        <dbReference type="Google" id="ProtNLM"/>
    </source>
</evidence>
<dbReference type="STRING" id="1121362.A605_10455"/>
<dbReference type="eggNOG" id="COG5340">
    <property type="taxonomic scope" value="Bacteria"/>
</dbReference>
<dbReference type="KEGG" id="chn:A605_10455"/>
<dbReference type="Gene3D" id="3.40.960.10">
    <property type="entry name" value="VSR Endonuclease"/>
    <property type="match status" value="1"/>
</dbReference>
<dbReference type="Proteomes" id="UP000011723">
    <property type="component" value="Chromosome"/>
</dbReference>
<reference evidence="1 2" key="1">
    <citation type="journal article" date="2012" name="Stand. Genomic Sci.">
        <title>Genome sequence of the halotolerant bacterium Corynebacterium halotolerans type strain YIM 70093(T) (= DSM 44683(T)).</title>
        <authorList>
            <person name="Ruckert C."/>
            <person name="Albersmeier A."/>
            <person name="Al-Dilaimi A."/>
            <person name="Niehaus K."/>
            <person name="Szczepanowski R."/>
            <person name="Kalinowski J."/>
        </authorList>
    </citation>
    <scope>NUCLEOTIDE SEQUENCE [LARGE SCALE GENOMIC DNA]</scope>
    <source>
        <strain evidence="1">YIM 70093</strain>
    </source>
</reference>
<dbReference type="AlphaFoldDB" id="M1P8U5"/>
<dbReference type="EMBL" id="CP003697">
    <property type="protein sequence ID" value="AGF73091.1"/>
    <property type="molecule type" value="Genomic_DNA"/>
</dbReference>
<protein>
    <recommendedName>
        <fullName evidence="3">DUF559 domain-containing protein</fullName>
    </recommendedName>
</protein>
<name>M1P8U5_9CORY</name>
<dbReference type="PATRIC" id="fig|1121362.3.peg.2118"/>
<organism evidence="1 2">
    <name type="scientific">Corynebacterium halotolerans YIM 70093 = DSM 44683</name>
    <dbReference type="NCBI Taxonomy" id="1121362"/>
    <lineage>
        <taxon>Bacteria</taxon>
        <taxon>Bacillati</taxon>
        <taxon>Actinomycetota</taxon>
        <taxon>Actinomycetes</taxon>
        <taxon>Mycobacteriales</taxon>
        <taxon>Corynebacteriaceae</taxon>
        <taxon>Corynebacterium</taxon>
    </lineage>
</organism>